<dbReference type="NCBIfam" id="NF003592">
    <property type="entry name" value="PRK05254.1-5"/>
    <property type="match status" value="1"/>
</dbReference>
<dbReference type="NCBIfam" id="NF003591">
    <property type="entry name" value="PRK05254.1-4"/>
    <property type="match status" value="1"/>
</dbReference>
<reference evidence="13 14" key="1">
    <citation type="submission" date="2017-08" db="EMBL/GenBank/DDBJ databases">
        <title>Infants hospitalized years apart are colonized by the same room-sourced microbial strains.</title>
        <authorList>
            <person name="Brooks B."/>
            <person name="Olm M.R."/>
            <person name="Firek B.A."/>
            <person name="Baker R."/>
            <person name="Thomas B.C."/>
            <person name="Morowitz M.J."/>
            <person name="Banfield J.F."/>
        </authorList>
    </citation>
    <scope>NUCLEOTIDE SEQUENCE [LARGE SCALE GENOMIC DNA]</scope>
    <source>
        <strain evidence="13">S2_005_002_R2_34</strain>
    </source>
</reference>
<evidence type="ECO:0000256" key="9">
    <source>
        <dbReference type="HAMAP-Rule" id="MF_00148"/>
    </source>
</evidence>
<dbReference type="PANTHER" id="PTHR11264:SF0">
    <property type="entry name" value="URACIL-DNA GLYCOSYLASE"/>
    <property type="match status" value="1"/>
</dbReference>
<keyword evidence="9" id="KW-0963">Cytoplasm</keyword>
<dbReference type="GO" id="GO:0005737">
    <property type="term" value="C:cytoplasm"/>
    <property type="evidence" value="ECO:0007669"/>
    <property type="project" value="UniProtKB-SubCell"/>
</dbReference>
<comment type="function">
    <text evidence="2 9 11">Excises uracil residues from the DNA which can arise as a result of misincorporation of dUMP residues by DNA polymerase or due to deamination of cytosine.</text>
</comment>
<dbReference type="NCBIfam" id="NF003589">
    <property type="entry name" value="PRK05254.1-2"/>
    <property type="match status" value="1"/>
</dbReference>
<comment type="catalytic activity">
    <reaction evidence="1 9 11">
        <text>Hydrolyzes single-stranded DNA or mismatched double-stranded DNA and polynucleotides, releasing free uracil.</text>
        <dbReference type="EC" id="3.2.2.27"/>
    </reaction>
</comment>
<protein>
    <recommendedName>
        <fullName evidence="5 9">Uracil-DNA glycosylase</fullName>
        <shortName evidence="9">UDG</shortName>
        <ecNumber evidence="4 9">3.2.2.27</ecNumber>
    </recommendedName>
</protein>
<dbReference type="InterPro" id="IPR036895">
    <property type="entry name" value="Uracil-DNA_glycosylase-like_sf"/>
</dbReference>
<evidence type="ECO:0000256" key="8">
    <source>
        <dbReference type="ARBA" id="ARBA00023204"/>
    </source>
</evidence>
<dbReference type="SMART" id="SM00986">
    <property type="entry name" value="UDG"/>
    <property type="match status" value="1"/>
</dbReference>
<dbReference type="SUPFAM" id="SSF52141">
    <property type="entry name" value="Uracil-DNA glycosylase-like"/>
    <property type="match status" value="1"/>
</dbReference>
<evidence type="ECO:0000313" key="13">
    <source>
        <dbReference type="EMBL" id="PZQ52705.1"/>
    </source>
</evidence>
<keyword evidence="6 9" id="KW-0227">DNA damage</keyword>
<dbReference type="InterPro" id="IPR005122">
    <property type="entry name" value="Uracil-DNA_glycosylase-like"/>
</dbReference>
<dbReference type="NCBIfam" id="TIGR00628">
    <property type="entry name" value="ung"/>
    <property type="match status" value="1"/>
</dbReference>
<dbReference type="EMBL" id="QFPW01000001">
    <property type="protein sequence ID" value="PZQ52705.1"/>
    <property type="molecule type" value="Genomic_DNA"/>
</dbReference>
<feature type="domain" description="Uracil-DNA glycosylase-like" evidence="12">
    <location>
        <begin position="41"/>
        <end position="201"/>
    </location>
</feature>
<keyword evidence="8 9" id="KW-0234">DNA repair</keyword>
<organism evidence="13 14">
    <name type="scientific">Rhodovulum sulfidophilum</name>
    <name type="common">Rhodobacter sulfidophilus</name>
    <dbReference type="NCBI Taxonomy" id="35806"/>
    <lineage>
        <taxon>Bacteria</taxon>
        <taxon>Pseudomonadati</taxon>
        <taxon>Pseudomonadota</taxon>
        <taxon>Alphaproteobacteria</taxon>
        <taxon>Rhodobacterales</taxon>
        <taxon>Paracoccaceae</taxon>
        <taxon>Rhodovulum</taxon>
    </lineage>
</organism>
<dbReference type="InterPro" id="IPR002043">
    <property type="entry name" value="UDG_fam1"/>
</dbReference>
<dbReference type="PROSITE" id="PS00130">
    <property type="entry name" value="U_DNA_GLYCOSYLASE"/>
    <property type="match status" value="1"/>
</dbReference>
<evidence type="ECO:0000256" key="6">
    <source>
        <dbReference type="ARBA" id="ARBA00022763"/>
    </source>
</evidence>
<evidence type="ECO:0000256" key="3">
    <source>
        <dbReference type="ARBA" id="ARBA00008184"/>
    </source>
</evidence>
<feature type="active site" description="Proton acceptor" evidence="9 10">
    <location>
        <position position="56"/>
    </location>
</feature>
<evidence type="ECO:0000256" key="10">
    <source>
        <dbReference type="PROSITE-ProRule" id="PRU10072"/>
    </source>
</evidence>
<dbReference type="Pfam" id="PF03167">
    <property type="entry name" value="UDG"/>
    <property type="match status" value="1"/>
</dbReference>
<gene>
    <name evidence="9" type="primary">ung</name>
    <name evidence="13" type="ORF">DI556_02690</name>
</gene>
<dbReference type="GO" id="GO:0004844">
    <property type="term" value="F:uracil DNA N-glycosylase activity"/>
    <property type="evidence" value="ECO:0007669"/>
    <property type="project" value="UniProtKB-UniRule"/>
</dbReference>
<keyword evidence="7 9" id="KW-0378">Hydrolase</keyword>
<dbReference type="GO" id="GO:0097510">
    <property type="term" value="P:base-excision repair, AP site formation via deaminated base removal"/>
    <property type="evidence" value="ECO:0007669"/>
    <property type="project" value="TreeGrafter"/>
</dbReference>
<evidence type="ECO:0000256" key="7">
    <source>
        <dbReference type="ARBA" id="ARBA00022801"/>
    </source>
</evidence>
<dbReference type="Proteomes" id="UP000249185">
    <property type="component" value="Unassembled WGS sequence"/>
</dbReference>
<comment type="similarity">
    <text evidence="3 9 11">Belongs to the uracil-DNA glycosylase (UDG) superfamily. UNG family.</text>
</comment>
<dbReference type="InterPro" id="IPR018085">
    <property type="entry name" value="Ura-DNA_Glyclase_AS"/>
</dbReference>
<evidence type="ECO:0000256" key="5">
    <source>
        <dbReference type="ARBA" id="ARBA00018429"/>
    </source>
</evidence>
<dbReference type="NCBIfam" id="NF003588">
    <property type="entry name" value="PRK05254.1-1"/>
    <property type="match status" value="1"/>
</dbReference>
<evidence type="ECO:0000313" key="14">
    <source>
        <dbReference type="Proteomes" id="UP000249185"/>
    </source>
</evidence>
<dbReference type="AlphaFoldDB" id="A0A2W5NPR9"/>
<dbReference type="CDD" id="cd10027">
    <property type="entry name" value="UDG-F1-like"/>
    <property type="match status" value="1"/>
</dbReference>
<comment type="caution">
    <text evidence="13">The sequence shown here is derived from an EMBL/GenBank/DDBJ whole genome shotgun (WGS) entry which is preliminary data.</text>
</comment>
<evidence type="ECO:0000259" key="12">
    <source>
        <dbReference type="SMART" id="SM00986"/>
    </source>
</evidence>
<evidence type="ECO:0000256" key="11">
    <source>
        <dbReference type="RuleBase" id="RU003780"/>
    </source>
</evidence>
<sequence length="214" mass="22543">MPAGWAAAGADPSAPLAHAAARRAQGATVYPPEPLTFRALELTPPEAVRVVLLGQDPYHGPGQAEGLSFSVPEGVRVPPSLRNIFKELAADLGAPIPRTGHLGPWAERGVLLLNSVMTVEAGQAAAHRKRGWEEFTDALIAHVAGRDQPVVFLLWGAYAQAKARFVTNPRHLVLAAPHPSPLSAHGGFFGARPFSRANAFLAAEGAAPIDWTLG</sequence>
<accession>A0A2W5NPR9</accession>
<evidence type="ECO:0000256" key="2">
    <source>
        <dbReference type="ARBA" id="ARBA00002631"/>
    </source>
</evidence>
<dbReference type="SMART" id="SM00987">
    <property type="entry name" value="UreE_C"/>
    <property type="match status" value="1"/>
</dbReference>
<dbReference type="PANTHER" id="PTHR11264">
    <property type="entry name" value="URACIL-DNA GLYCOSYLASE"/>
    <property type="match status" value="1"/>
</dbReference>
<proteinExistence type="inferred from homology"/>
<dbReference type="EC" id="3.2.2.27" evidence="4 9"/>
<dbReference type="HAMAP" id="MF_00148">
    <property type="entry name" value="UDG"/>
    <property type="match status" value="1"/>
</dbReference>
<name>A0A2W5NPR9_RHOSU</name>
<dbReference type="Gene3D" id="3.40.470.10">
    <property type="entry name" value="Uracil-DNA glycosylase-like domain"/>
    <property type="match status" value="1"/>
</dbReference>
<evidence type="ECO:0000256" key="4">
    <source>
        <dbReference type="ARBA" id="ARBA00012030"/>
    </source>
</evidence>
<comment type="subcellular location">
    <subcellularLocation>
        <location evidence="9">Cytoplasm</location>
    </subcellularLocation>
</comment>
<evidence type="ECO:0000256" key="1">
    <source>
        <dbReference type="ARBA" id="ARBA00001400"/>
    </source>
</evidence>